<gene>
    <name evidence="3" type="ORF">IZO911_LOCUS39306</name>
    <name evidence="4" type="ORF">KXQ929_LOCUS22800</name>
</gene>
<name>A0A815KUA4_9BILA</name>
<dbReference type="EMBL" id="CAJNOE010001179">
    <property type="protein sequence ID" value="CAF1397567.1"/>
    <property type="molecule type" value="Genomic_DNA"/>
</dbReference>
<evidence type="ECO:0000313" key="4">
    <source>
        <dbReference type="EMBL" id="CAF3900742.1"/>
    </source>
</evidence>
<organism evidence="3 5">
    <name type="scientific">Adineta steineri</name>
    <dbReference type="NCBI Taxonomy" id="433720"/>
    <lineage>
        <taxon>Eukaryota</taxon>
        <taxon>Metazoa</taxon>
        <taxon>Spiralia</taxon>
        <taxon>Gnathifera</taxon>
        <taxon>Rotifera</taxon>
        <taxon>Eurotatoria</taxon>
        <taxon>Bdelloidea</taxon>
        <taxon>Adinetida</taxon>
        <taxon>Adinetidae</taxon>
        <taxon>Adineta</taxon>
    </lineage>
</organism>
<feature type="region of interest" description="Disordered" evidence="1">
    <location>
        <begin position="32"/>
        <end position="56"/>
    </location>
</feature>
<keyword evidence="2" id="KW-0732">Signal</keyword>
<evidence type="ECO:0000256" key="1">
    <source>
        <dbReference type="SAM" id="MobiDB-lite"/>
    </source>
</evidence>
<proteinExistence type="predicted"/>
<comment type="caution">
    <text evidence="3">The sequence shown here is derived from an EMBL/GenBank/DDBJ whole genome shotgun (WGS) entry which is preliminary data.</text>
</comment>
<feature type="signal peptide" evidence="2">
    <location>
        <begin position="1"/>
        <end position="18"/>
    </location>
</feature>
<evidence type="ECO:0000313" key="5">
    <source>
        <dbReference type="Proteomes" id="UP000663860"/>
    </source>
</evidence>
<reference evidence="3" key="1">
    <citation type="submission" date="2021-02" db="EMBL/GenBank/DDBJ databases">
        <authorList>
            <person name="Nowell W R."/>
        </authorList>
    </citation>
    <scope>NUCLEOTIDE SEQUENCE</scope>
</reference>
<feature type="chain" id="PRO_5036228140" evidence="2">
    <location>
        <begin position="19"/>
        <end position="132"/>
    </location>
</feature>
<evidence type="ECO:0000256" key="2">
    <source>
        <dbReference type="SAM" id="SignalP"/>
    </source>
</evidence>
<dbReference type="EMBL" id="CAJOBB010001768">
    <property type="protein sequence ID" value="CAF3900742.1"/>
    <property type="molecule type" value="Genomic_DNA"/>
</dbReference>
<dbReference type="Proteomes" id="UP000663868">
    <property type="component" value="Unassembled WGS sequence"/>
</dbReference>
<accession>A0A815KUA4</accession>
<evidence type="ECO:0000313" key="3">
    <source>
        <dbReference type="EMBL" id="CAF1397567.1"/>
    </source>
</evidence>
<dbReference type="AlphaFoldDB" id="A0A815KUA4"/>
<feature type="non-terminal residue" evidence="3">
    <location>
        <position position="132"/>
    </location>
</feature>
<dbReference type="Proteomes" id="UP000663860">
    <property type="component" value="Unassembled WGS sequence"/>
</dbReference>
<protein>
    <submittedName>
        <fullName evidence="3">Uncharacterized protein</fullName>
    </submittedName>
</protein>
<sequence>MGFFDILGGIITAPLTAAAGLLNGVGGAFGGGGAGRGQSEVHHYHPPTASAPPPPDPALLAEIAKFREQNADLIKTMDKIREDMKKKNLDSFEALKENDKARADALVTLALEAKPLPMPSGINIALFGLTSA</sequence>